<dbReference type="NCBIfam" id="TIGR00462">
    <property type="entry name" value="genX"/>
    <property type="match status" value="1"/>
</dbReference>
<evidence type="ECO:0000256" key="2">
    <source>
        <dbReference type="ARBA" id="ARBA00022741"/>
    </source>
</evidence>
<dbReference type="AlphaFoldDB" id="S7UHF8"/>
<dbReference type="PANTHER" id="PTHR42918">
    <property type="entry name" value="LYSYL-TRNA SYNTHETASE"/>
    <property type="match status" value="1"/>
</dbReference>
<dbReference type="InterPro" id="IPR045864">
    <property type="entry name" value="aa-tRNA-synth_II/BPL/LPL"/>
</dbReference>
<dbReference type="OrthoDB" id="9801152at2"/>
<dbReference type="PROSITE" id="PS50862">
    <property type="entry name" value="AA_TRNA_LIGASE_II"/>
    <property type="match status" value="1"/>
</dbReference>
<dbReference type="InterPro" id="IPR006195">
    <property type="entry name" value="aa-tRNA-synth_II"/>
</dbReference>
<dbReference type="RefSeq" id="WP_020878686.1">
    <property type="nucleotide sequence ID" value="NZ_ATHJ01000128.1"/>
</dbReference>
<dbReference type="InterPro" id="IPR004525">
    <property type="entry name" value="EpmA"/>
</dbReference>
<dbReference type="PATRIC" id="fig|1121405.3.peg.4127"/>
<dbReference type="GO" id="GO:0005829">
    <property type="term" value="C:cytosol"/>
    <property type="evidence" value="ECO:0007669"/>
    <property type="project" value="TreeGrafter"/>
</dbReference>
<dbReference type="Pfam" id="PF00152">
    <property type="entry name" value="tRNA-synt_2"/>
    <property type="match status" value="1"/>
</dbReference>
<keyword evidence="3" id="KW-0067">ATP-binding</keyword>
<reference evidence="5 6" key="1">
    <citation type="journal article" date="2013" name="Genome Announc.">
        <title>Draft genome sequences for three mercury-methylating, sulfate-reducing bacteria.</title>
        <authorList>
            <person name="Brown S.D."/>
            <person name="Hurt R.A.Jr."/>
            <person name="Gilmour C.C."/>
            <person name="Elias D.A."/>
        </authorList>
    </citation>
    <scope>NUCLEOTIDE SEQUENCE [LARGE SCALE GENOMIC DNA]</scope>
    <source>
        <strain evidence="5 6">DSM 2059</strain>
    </source>
</reference>
<dbReference type="GO" id="GO:0006430">
    <property type="term" value="P:lysyl-tRNA aminoacylation"/>
    <property type="evidence" value="ECO:0007669"/>
    <property type="project" value="InterPro"/>
</dbReference>
<evidence type="ECO:0000256" key="1">
    <source>
        <dbReference type="ARBA" id="ARBA00022598"/>
    </source>
</evidence>
<proteinExistence type="predicted"/>
<dbReference type="STRING" id="897.B2D07_02600"/>
<evidence type="ECO:0000313" key="6">
    <source>
        <dbReference type="Proteomes" id="UP000014977"/>
    </source>
</evidence>
<evidence type="ECO:0000313" key="5">
    <source>
        <dbReference type="EMBL" id="EPR33274.1"/>
    </source>
</evidence>
<comment type="caution">
    <text evidence="5">The sequence shown here is derived from an EMBL/GenBank/DDBJ whole genome shotgun (WGS) entry which is preliminary data.</text>
</comment>
<dbReference type="Gene3D" id="3.30.930.10">
    <property type="entry name" value="Bira Bifunctional Protein, Domain 2"/>
    <property type="match status" value="1"/>
</dbReference>
<dbReference type="GO" id="GO:0004824">
    <property type="term" value="F:lysine-tRNA ligase activity"/>
    <property type="evidence" value="ECO:0007669"/>
    <property type="project" value="InterPro"/>
</dbReference>
<sequence>MLFRQSAIRDNLRLRAAILQAVRRFFVETGFLEVETPWRIPAPAPETHIEAVPADGWFIHTSPELCMKRLLAAGYPRIFQICRCARDRERGDRHLPEFTILEWYAAGWTYREMMSHCEALIGFIARTIGRGNRIDWMGNRVDLSLPWHRMTVREAFDRYSPVPLEDALARDRFDEMIGCVIEPRLGLDKPLFLYDYPARCGALARLKPGDPSVAERFELYINGLELCNAFTELTDPVEQRQRFAAEAARRSADGRRPYPSPDRFLDALAHMPPAAGNALGLDRLVMLLTGAERIDDVVAFTPEEL</sequence>
<dbReference type="GO" id="GO:0000049">
    <property type="term" value="F:tRNA binding"/>
    <property type="evidence" value="ECO:0007669"/>
    <property type="project" value="TreeGrafter"/>
</dbReference>
<dbReference type="PANTHER" id="PTHR42918:SF6">
    <property type="entry name" value="ELONGATION FACTOR P--(R)-BETA-LYSINE LIGASE"/>
    <property type="match status" value="1"/>
</dbReference>
<dbReference type="InterPro" id="IPR004364">
    <property type="entry name" value="Aa-tRNA-synt_II"/>
</dbReference>
<keyword evidence="2" id="KW-0547">Nucleotide-binding</keyword>
<dbReference type="eggNOG" id="COG2269">
    <property type="taxonomic scope" value="Bacteria"/>
</dbReference>
<dbReference type="GO" id="GO:0005524">
    <property type="term" value="F:ATP binding"/>
    <property type="evidence" value="ECO:0007669"/>
    <property type="project" value="UniProtKB-KW"/>
</dbReference>
<keyword evidence="1" id="KW-0436">Ligase</keyword>
<keyword evidence="6" id="KW-1185">Reference proteome</keyword>
<accession>S7UHF8</accession>
<dbReference type="EMBL" id="ATHJ01000128">
    <property type="protein sequence ID" value="EPR33274.1"/>
    <property type="molecule type" value="Genomic_DNA"/>
</dbReference>
<organism evidence="5 6">
    <name type="scientific">Desulfococcus multivorans DSM 2059</name>
    <dbReference type="NCBI Taxonomy" id="1121405"/>
    <lineage>
        <taxon>Bacteria</taxon>
        <taxon>Pseudomonadati</taxon>
        <taxon>Thermodesulfobacteriota</taxon>
        <taxon>Desulfobacteria</taxon>
        <taxon>Desulfobacterales</taxon>
        <taxon>Desulfococcaceae</taxon>
        <taxon>Desulfococcus</taxon>
    </lineage>
</organism>
<feature type="domain" description="Aminoacyl-transfer RNA synthetases class-II family profile" evidence="4">
    <location>
        <begin position="12"/>
        <end position="302"/>
    </location>
</feature>
<dbReference type="SUPFAM" id="SSF55681">
    <property type="entry name" value="Class II aaRS and biotin synthetases"/>
    <property type="match status" value="1"/>
</dbReference>
<protein>
    <submittedName>
        <fullName evidence="5">Lysyl-tRNA synthetase-related protein GenX</fullName>
    </submittedName>
</protein>
<keyword evidence="5" id="KW-0030">Aminoacyl-tRNA synthetase</keyword>
<evidence type="ECO:0000259" key="4">
    <source>
        <dbReference type="PROSITE" id="PS50862"/>
    </source>
</evidence>
<evidence type="ECO:0000256" key="3">
    <source>
        <dbReference type="ARBA" id="ARBA00022840"/>
    </source>
</evidence>
<name>S7UHF8_DESML</name>
<gene>
    <name evidence="5" type="ORF">dsmv_3530</name>
</gene>
<dbReference type="Proteomes" id="UP000014977">
    <property type="component" value="Unassembled WGS sequence"/>
</dbReference>